<dbReference type="SUPFAM" id="SSF81901">
    <property type="entry name" value="HCP-like"/>
    <property type="match status" value="1"/>
</dbReference>
<evidence type="ECO:0008006" key="4">
    <source>
        <dbReference type="Google" id="ProtNLM"/>
    </source>
</evidence>
<dbReference type="EMBL" id="QJKB01000008">
    <property type="protein sequence ID" value="PXX40283.1"/>
    <property type="molecule type" value="Genomic_DNA"/>
</dbReference>
<protein>
    <recommendedName>
        <fullName evidence="4">Sel1 repeat-containing protein</fullName>
    </recommendedName>
</protein>
<dbReference type="PROSITE" id="PS51257">
    <property type="entry name" value="PROKAR_LIPOPROTEIN"/>
    <property type="match status" value="1"/>
</dbReference>
<keyword evidence="1" id="KW-1133">Transmembrane helix</keyword>
<evidence type="ECO:0000313" key="2">
    <source>
        <dbReference type="EMBL" id="PXX40283.1"/>
    </source>
</evidence>
<dbReference type="OrthoDB" id="8770518at2"/>
<feature type="transmembrane region" description="Helical" evidence="1">
    <location>
        <begin position="12"/>
        <end position="31"/>
    </location>
</feature>
<keyword evidence="1" id="KW-0812">Transmembrane</keyword>
<dbReference type="InterPro" id="IPR011990">
    <property type="entry name" value="TPR-like_helical_dom_sf"/>
</dbReference>
<reference evidence="2 3" key="1">
    <citation type="submission" date="2018-05" db="EMBL/GenBank/DDBJ databases">
        <title>Genomic Encyclopedia of Type Strains, Phase IV (KMG-IV): sequencing the most valuable type-strain genomes for metagenomic binning, comparative biology and taxonomic classification.</title>
        <authorList>
            <person name="Goeker M."/>
        </authorList>
    </citation>
    <scope>NUCLEOTIDE SEQUENCE [LARGE SCALE GENOMIC DNA]</scope>
    <source>
        <strain evidence="2 3">DSM 19792</strain>
    </source>
</reference>
<proteinExistence type="predicted"/>
<dbReference type="Gene3D" id="1.25.40.10">
    <property type="entry name" value="Tetratricopeptide repeat domain"/>
    <property type="match status" value="1"/>
</dbReference>
<gene>
    <name evidence="2" type="ORF">DFR42_108117</name>
</gene>
<dbReference type="RefSeq" id="WP_146218935.1">
    <property type="nucleotide sequence ID" value="NZ_QJKB01000008.1"/>
</dbReference>
<organism evidence="2 3">
    <name type="scientific">Undibacterium pigrum</name>
    <dbReference type="NCBI Taxonomy" id="401470"/>
    <lineage>
        <taxon>Bacteria</taxon>
        <taxon>Pseudomonadati</taxon>
        <taxon>Pseudomonadota</taxon>
        <taxon>Betaproteobacteria</taxon>
        <taxon>Burkholderiales</taxon>
        <taxon>Oxalobacteraceae</taxon>
        <taxon>Undibacterium</taxon>
    </lineage>
</organism>
<dbReference type="Proteomes" id="UP000247792">
    <property type="component" value="Unassembled WGS sequence"/>
</dbReference>
<comment type="caution">
    <text evidence="2">The sequence shown here is derived from an EMBL/GenBank/DDBJ whole genome shotgun (WGS) entry which is preliminary data.</text>
</comment>
<name>A0A318IZC2_9BURK</name>
<evidence type="ECO:0000313" key="3">
    <source>
        <dbReference type="Proteomes" id="UP000247792"/>
    </source>
</evidence>
<evidence type="ECO:0000256" key="1">
    <source>
        <dbReference type="SAM" id="Phobius"/>
    </source>
</evidence>
<accession>A0A318IZC2</accession>
<dbReference type="AlphaFoldDB" id="A0A318IZC2"/>
<keyword evidence="1" id="KW-0472">Membrane</keyword>
<sequence>MDSNLNRNSRIAMLMVALSLIGGTGCVHYLMASSSSGSRNNTNPVSVPRELTAQEKEEIAKKAELAREESRRKYELEYNNLVIAANANDPAAKTKLGIEYLKNIGYFPKDVKKGIALIKSAADDGHPDAEYYYGWLLLKGTPVESDYQIKLEQGDIELSYSEGIRLIENSAKKICAASFSRNWNYPAQDLKNIYLDGKYVLRNEQISDLWFARFILHCGGQSGFSSKGKWRLFGHEYFSDAKTLAFLYLLDNSRSPLPKYYRERASAFAATLNSEQIKEAKAIAQELRLAVRQSEQEYPDPTNYKGKK</sequence>
<keyword evidence="3" id="KW-1185">Reference proteome</keyword>